<evidence type="ECO:0000256" key="8">
    <source>
        <dbReference type="ARBA" id="ARBA00022741"/>
    </source>
</evidence>
<feature type="domain" description="Protein kinase" evidence="17">
    <location>
        <begin position="336"/>
        <end position="626"/>
    </location>
</feature>
<dbReference type="GO" id="GO:0035556">
    <property type="term" value="P:intracellular signal transduction"/>
    <property type="evidence" value="ECO:0000318"/>
    <property type="project" value="GO_Central"/>
</dbReference>
<dbReference type="FunFam" id="1.10.533.10:FF:000094">
    <property type="entry name" value="Interleukin-1 receptor-associated kinase"/>
    <property type="match status" value="1"/>
</dbReference>
<dbReference type="FunFam" id="1.10.510.10:FF:000754">
    <property type="entry name" value="Interleukin-1 receptor-associated kinase"/>
    <property type="match status" value="1"/>
</dbReference>
<evidence type="ECO:0000256" key="14">
    <source>
        <dbReference type="ARBA" id="ARBA00048679"/>
    </source>
</evidence>
<evidence type="ECO:0000256" key="2">
    <source>
        <dbReference type="ARBA" id="ARBA00004308"/>
    </source>
</evidence>
<dbReference type="CDD" id="cd08307">
    <property type="entry name" value="Death_Pelle"/>
    <property type="match status" value="1"/>
</dbReference>
<feature type="compositionally biased region" description="Low complexity" evidence="16">
    <location>
        <begin position="797"/>
        <end position="814"/>
    </location>
</feature>
<evidence type="ECO:0000259" key="18">
    <source>
        <dbReference type="PROSITE" id="PS50017"/>
    </source>
</evidence>
<dbReference type="GO" id="GO:0045087">
    <property type="term" value="P:innate immune response"/>
    <property type="evidence" value="ECO:0007669"/>
    <property type="project" value="UniProtKB-ARBA"/>
</dbReference>
<proteinExistence type="inferred from homology"/>
<feature type="compositionally biased region" description="Low complexity" evidence="16">
    <location>
        <begin position="922"/>
        <end position="948"/>
    </location>
</feature>
<evidence type="ECO:0000256" key="16">
    <source>
        <dbReference type="SAM" id="MobiDB-lite"/>
    </source>
</evidence>
<accession>A0A7M7HMP9</accession>
<dbReference type="PROSITE" id="PS50011">
    <property type="entry name" value="PROTEIN_KINASE_DOM"/>
    <property type="match status" value="1"/>
</dbReference>
<keyword evidence="11" id="KW-1133">Transmembrane helix</keyword>
<keyword evidence="8 15" id="KW-0547">Nucleotide-binding</keyword>
<dbReference type="GO" id="GO:0004674">
    <property type="term" value="F:protein serine/threonine kinase activity"/>
    <property type="evidence" value="ECO:0007669"/>
    <property type="project" value="UniProtKB-KW"/>
</dbReference>
<dbReference type="GO" id="GO:0019221">
    <property type="term" value="P:cytokine-mediated signaling pathway"/>
    <property type="evidence" value="ECO:0000318"/>
    <property type="project" value="GO_Central"/>
</dbReference>
<dbReference type="EnsemblMetazoa" id="XM_011669573">
    <property type="protein sequence ID" value="XP_011667875"/>
    <property type="gene ID" value="LOC577165"/>
</dbReference>
<dbReference type="InterPro" id="IPR011009">
    <property type="entry name" value="Kinase-like_dom_sf"/>
</dbReference>
<dbReference type="PANTHER" id="PTHR47982">
    <property type="entry name" value="PROLINE-RICH RECEPTOR-LIKE PROTEIN KINASE PERK4"/>
    <property type="match status" value="1"/>
</dbReference>
<reference evidence="20" key="1">
    <citation type="submission" date="2015-02" db="EMBL/GenBank/DDBJ databases">
        <title>Genome sequencing for Strongylocentrotus purpuratus.</title>
        <authorList>
            <person name="Murali S."/>
            <person name="Liu Y."/>
            <person name="Vee V."/>
            <person name="English A."/>
            <person name="Wang M."/>
            <person name="Skinner E."/>
            <person name="Han Y."/>
            <person name="Muzny D.M."/>
            <person name="Worley K.C."/>
            <person name="Gibbs R.A."/>
        </authorList>
    </citation>
    <scope>NUCLEOTIDE SEQUENCE</scope>
</reference>
<keyword evidence="6" id="KW-0808">Transferase</keyword>
<comment type="subcellular location">
    <subcellularLocation>
        <location evidence="1">Cell envelope</location>
    </subcellularLocation>
    <subcellularLocation>
        <location evidence="2">Endomembrane system</location>
    </subcellularLocation>
</comment>
<reference evidence="19" key="2">
    <citation type="submission" date="2021-01" db="UniProtKB">
        <authorList>
            <consortium name="EnsemblMetazoa"/>
        </authorList>
    </citation>
    <scope>IDENTIFICATION</scope>
</reference>
<evidence type="ECO:0000256" key="13">
    <source>
        <dbReference type="ARBA" id="ARBA00047899"/>
    </source>
</evidence>
<feature type="region of interest" description="Disordered" evidence="16">
    <location>
        <begin position="137"/>
        <end position="270"/>
    </location>
</feature>
<dbReference type="InterPro" id="IPR008271">
    <property type="entry name" value="Ser/Thr_kinase_AS"/>
</dbReference>
<dbReference type="PROSITE" id="PS00108">
    <property type="entry name" value="PROTEIN_KINASE_ST"/>
    <property type="match status" value="1"/>
</dbReference>
<evidence type="ECO:0000313" key="19">
    <source>
        <dbReference type="EnsemblMetazoa" id="XP_011667875"/>
    </source>
</evidence>
<keyword evidence="12" id="KW-0472">Membrane</keyword>
<dbReference type="InterPro" id="IPR037924">
    <property type="entry name" value="Pelle_death"/>
</dbReference>
<evidence type="ECO:0000256" key="12">
    <source>
        <dbReference type="ARBA" id="ARBA00023136"/>
    </source>
</evidence>
<dbReference type="GO" id="GO:0008063">
    <property type="term" value="P:Toll signaling pathway"/>
    <property type="evidence" value="ECO:0000318"/>
    <property type="project" value="GO_Central"/>
</dbReference>
<dbReference type="KEGG" id="spu:577165"/>
<dbReference type="GO" id="GO:0005524">
    <property type="term" value="F:ATP binding"/>
    <property type="evidence" value="ECO:0007669"/>
    <property type="project" value="UniProtKB-UniRule"/>
</dbReference>
<evidence type="ECO:0000256" key="10">
    <source>
        <dbReference type="ARBA" id="ARBA00022840"/>
    </source>
</evidence>
<evidence type="ECO:0000313" key="20">
    <source>
        <dbReference type="Proteomes" id="UP000007110"/>
    </source>
</evidence>
<dbReference type="OMA" id="NWKHLAG"/>
<dbReference type="OrthoDB" id="4062651at2759"/>
<evidence type="ECO:0000256" key="9">
    <source>
        <dbReference type="ARBA" id="ARBA00022777"/>
    </source>
</evidence>
<feature type="region of interest" description="Disordered" evidence="16">
    <location>
        <begin position="785"/>
        <end position="814"/>
    </location>
</feature>
<comment type="similarity">
    <text evidence="3">Belongs to the protein kinase superfamily. TKL Ser/Thr protein kinase family. Pelle subfamily.</text>
</comment>
<evidence type="ECO:0000256" key="4">
    <source>
        <dbReference type="ARBA" id="ARBA00012513"/>
    </source>
</evidence>
<dbReference type="InterPro" id="IPR000488">
    <property type="entry name" value="Death_dom"/>
</dbReference>
<evidence type="ECO:0000256" key="1">
    <source>
        <dbReference type="ARBA" id="ARBA00004196"/>
    </source>
</evidence>
<protein>
    <recommendedName>
        <fullName evidence="4">non-specific serine/threonine protein kinase</fullName>
        <ecNumber evidence="4">2.7.11.1</ecNumber>
    </recommendedName>
</protein>
<dbReference type="InterPro" id="IPR017441">
    <property type="entry name" value="Protein_kinase_ATP_BS"/>
</dbReference>
<name>A0A7M7HMP9_STRPU</name>
<feature type="compositionally biased region" description="Polar residues" evidence="16">
    <location>
        <begin position="216"/>
        <end position="231"/>
    </location>
</feature>
<keyword evidence="7" id="KW-0812">Transmembrane</keyword>
<evidence type="ECO:0000259" key="17">
    <source>
        <dbReference type="PROSITE" id="PS50011"/>
    </source>
</evidence>
<dbReference type="EC" id="2.7.11.1" evidence="4"/>
<sequence length="1039" mass="116999">MPVAMASKRMMYVRDIPVPARQQLCDLLDDISGLKNWKHLAGLLGFTNDDIAMFQRCMLRPGGSPTDEMLTTWDYENHTIEELYLKLYEIKHARCMMFLKDFVRPDLHYLIQKITHSDPLVPEPPVMNVGQPVNQFQQRPVNIPPGHENQFPMHKPQPSSQQSPHYPPQIQNHPQLPQQQQQWGQQTSGRTPSTASYHSHMNPAFQPVDQRMMMSTRPQQDGYNASMQPNYRQEYPAGPRHQGQNDLMRVPSEHPLGGPQRYQSHYSNNDNLAIPSAVSPECLQASRQPIFQSLPQSNPIQHPHSATPSQASSVDQCLSATIKVPYEKLRKATENFSAARRLGSGAFGEVFHAQLDMIDVAIKKIIKNENVKFNESMIRGDQIKEIEALTKYRHKNIVSLTAYSFGEDCICLIFDFMKNGSLEYQLEGRAPQGPLEWHRRHMIAEGAALGIQYLHTADSAVPLIHQDIKSANILLDENFVPKIADFGLARPGPTQGKEYTTIKTSVVFGTKAYLAPEFMRDPKRKLSKKLDVYSFGVVLLELVTGEKAGQAKKRFGTHEILWRSVDKIMYANEGNPQAAAKILQDPKCLVWPSKYMMELVELAMDCLKDFKFRPEMEKVILTLSEMGVRIDQEERHRSSRTQNFPIENTDPLEHGKAVESSDPSQMTEGQDQYGANGRPGVQQLEGDYRNENPKYENYCGFQVLANGPKVQGNVNNEKPHTQESRYELPESRLNQIPFQDHHQMKEGGLRQDEMCARERQFQMQQQLHYHNQQRYEHQYLSPAVSASGNSCMDRNAPPSQSSMSQSPGSSYPSCVDSFSVSSSSDASCARFQGPYLGHPGDYYPVQPQGQYADHMNPHLMHPSNVPRHTRQDFNHMVDGQYEYHGQHPGFGPCPMGSPGPQDVGYHQQPNKERDEDLNSKGSADSTPVSSSSSSAAVSSSDSPRASPYPRMPTLNITALSMQSSDTSNFTGDTSLSESSKDLPQNEGGGESGDSKAEESCQRERIGMLQSGREEGMEQSNEVHRREPGENTEPQTQPCL</sequence>
<keyword evidence="20" id="KW-1185">Reference proteome</keyword>
<keyword evidence="9" id="KW-0418">Kinase</keyword>
<dbReference type="GeneID" id="577165"/>
<evidence type="ECO:0000256" key="7">
    <source>
        <dbReference type="ARBA" id="ARBA00022692"/>
    </source>
</evidence>
<dbReference type="GO" id="GO:0005737">
    <property type="term" value="C:cytoplasm"/>
    <property type="evidence" value="ECO:0000318"/>
    <property type="project" value="GO_Central"/>
</dbReference>
<evidence type="ECO:0000256" key="6">
    <source>
        <dbReference type="ARBA" id="ARBA00022679"/>
    </source>
</evidence>
<feature type="region of interest" description="Disordered" evidence="16">
    <location>
        <begin position="632"/>
        <end position="688"/>
    </location>
</feature>
<feature type="compositionally biased region" description="Polar residues" evidence="16">
    <location>
        <begin position="261"/>
        <end position="270"/>
    </location>
</feature>
<dbReference type="AlphaFoldDB" id="A0A7M7HMP9"/>
<dbReference type="InterPro" id="IPR047117">
    <property type="entry name" value="PERK1-13-like"/>
</dbReference>
<dbReference type="Gene3D" id="3.30.200.20">
    <property type="entry name" value="Phosphorylase Kinase, domain 1"/>
    <property type="match status" value="1"/>
</dbReference>
<evidence type="ECO:0000256" key="5">
    <source>
        <dbReference type="ARBA" id="ARBA00022527"/>
    </source>
</evidence>
<dbReference type="RefSeq" id="XP_011667875.2">
    <property type="nucleotide sequence ID" value="XM_011669573.2"/>
</dbReference>
<dbReference type="InParanoid" id="A0A7M7HMP9"/>
<dbReference type="InterPro" id="IPR000719">
    <property type="entry name" value="Prot_kinase_dom"/>
</dbReference>
<organism evidence="19 20">
    <name type="scientific">Strongylocentrotus purpuratus</name>
    <name type="common">Purple sea urchin</name>
    <dbReference type="NCBI Taxonomy" id="7668"/>
    <lineage>
        <taxon>Eukaryota</taxon>
        <taxon>Metazoa</taxon>
        <taxon>Echinodermata</taxon>
        <taxon>Eleutherozoa</taxon>
        <taxon>Echinozoa</taxon>
        <taxon>Echinoidea</taxon>
        <taxon>Euechinoidea</taxon>
        <taxon>Echinacea</taxon>
        <taxon>Camarodonta</taxon>
        <taxon>Echinidea</taxon>
        <taxon>Strongylocentrotidae</taxon>
        <taxon>Strongylocentrotus</taxon>
    </lineage>
</organism>
<dbReference type="SUPFAM" id="SSF56112">
    <property type="entry name" value="Protein kinase-like (PK-like)"/>
    <property type="match status" value="1"/>
</dbReference>
<feature type="binding site" evidence="15">
    <location>
        <position position="364"/>
    </location>
    <ligand>
        <name>ATP</name>
        <dbReference type="ChEBI" id="CHEBI:30616"/>
    </ligand>
</feature>
<dbReference type="GO" id="GO:0031663">
    <property type="term" value="P:lipopolysaccharide-mediated signaling pathway"/>
    <property type="evidence" value="ECO:0000318"/>
    <property type="project" value="GO_Central"/>
</dbReference>
<evidence type="ECO:0000256" key="3">
    <source>
        <dbReference type="ARBA" id="ARBA00008718"/>
    </source>
</evidence>
<evidence type="ECO:0000256" key="15">
    <source>
        <dbReference type="PROSITE-ProRule" id="PRU10141"/>
    </source>
</evidence>
<evidence type="ECO:0000256" key="11">
    <source>
        <dbReference type="ARBA" id="ARBA00022989"/>
    </source>
</evidence>
<dbReference type="PROSITE" id="PS50017">
    <property type="entry name" value="DEATH_DOMAIN"/>
    <property type="match status" value="1"/>
</dbReference>
<comment type="catalytic activity">
    <reaction evidence="13">
        <text>L-threonyl-[protein] + ATP = O-phospho-L-threonyl-[protein] + ADP + H(+)</text>
        <dbReference type="Rhea" id="RHEA:46608"/>
        <dbReference type="Rhea" id="RHEA-COMP:11060"/>
        <dbReference type="Rhea" id="RHEA-COMP:11605"/>
        <dbReference type="ChEBI" id="CHEBI:15378"/>
        <dbReference type="ChEBI" id="CHEBI:30013"/>
        <dbReference type="ChEBI" id="CHEBI:30616"/>
        <dbReference type="ChEBI" id="CHEBI:61977"/>
        <dbReference type="ChEBI" id="CHEBI:456216"/>
        <dbReference type="EC" id="2.7.11.1"/>
    </reaction>
</comment>
<dbReference type="Pfam" id="PF00531">
    <property type="entry name" value="Death"/>
    <property type="match status" value="1"/>
</dbReference>
<feature type="compositionally biased region" description="Polar residues" evidence="16">
    <location>
        <begin position="954"/>
        <end position="977"/>
    </location>
</feature>
<feature type="compositionally biased region" description="Basic and acidic residues" evidence="16">
    <location>
        <begin position="992"/>
        <end position="1028"/>
    </location>
</feature>
<feature type="domain" description="Death" evidence="18">
    <location>
        <begin position="36"/>
        <end position="103"/>
    </location>
</feature>
<dbReference type="GO" id="GO:0005634">
    <property type="term" value="C:nucleus"/>
    <property type="evidence" value="ECO:0000318"/>
    <property type="project" value="GO_Central"/>
</dbReference>
<dbReference type="GO" id="GO:0012505">
    <property type="term" value="C:endomembrane system"/>
    <property type="evidence" value="ECO:0007669"/>
    <property type="project" value="UniProtKB-SubCell"/>
</dbReference>
<feature type="compositionally biased region" description="Polar residues" evidence="16">
    <location>
        <begin position="661"/>
        <end position="670"/>
    </location>
</feature>
<feature type="region of interest" description="Disordered" evidence="16">
    <location>
        <begin position="293"/>
        <end position="312"/>
    </location>
</feature>
<feature type="region of interest" description="Disordered" evidence="16">
    <location>
        <begin position="840"/>
        <end position="1039"/>
    </location>
</feature>
<dbReference type="Gene3D" id="1.10.533.10">
    <property type="entry name" value="Death Domain, Fas"/>
    <property type="match status" value="1"/>
</dbReference>
<keyword evidence="5" id="KW-0723">Serine/threonine-protein kinase</keyword>
<dbReference type="PROSITE" id="PS00107">
    <property type="entry name" value="PROTEIN_KINASE_ATP"/>
    <property type="match status" value="1"/>
</dbReference>
<dbReference type="SMART" id="SM00005">
    <property type="entry name" value="DEATH"/>
    <property type="match status" value="1"/>
</dbReference>
<feature type="compositionally biased region" description="Polar residues" evidence="16">
    <location>
        <begin position="187"/>
        <end position="199"/>
    </location>
</feature>
<dbReference type="Proteomes" id="UP000007110">
    <property type="component" value="Unassembled WGS sequence"/>
</dbReference>
<feature type="compositionally biased region" description="Low complexity" evidence="16">
    <location>
        <begin position="156"/>
        <end position="186"/>
    </location>
</feature>
<comment type="catalytic activity">
    <reaction evidence="14">
        <text>L-seryl-[protein] + ATP = O-phospho-L-seryl-[protein] + ADP + H(+)</text>
        <dbReference type="Rhea" id="RHEA:17989"/>
        <dbReference type="Rhea" id="RHEA-COMP:9863"/>
        <dbReference type="Rhea" id="RHEA-COMP:11604"/>
        <dbReference type="ChEBI" id="CHEBI:15378"/>
        <dbReference type="ChEBI" id="CHEBI:29999"/>
        <dbReference type="ChEBI" id="CHEBI:30616"/>
        <dbReference type="ChEBI" id="CHEBI:83421"/>
        <dbReference type="ChEBI" id="CHEBI:456216"/>
        <dbReference type="EC" id="2.7.11.1"/>
    </reaction>
</comment>
<dbReference type="SMART" id="SM00220">
    <property type="entry name" value="S_TKc"/>
    <property type="match status" value="1"/>
</dbReference>
<dbReference type="GO" id="GO:0005886">
    <property type="term" value="C:plasma membrane"/>
    <property type="evidence" value="ECO:0000318"/>
    <property type="project" value="GO_Central"/>
</dbReference>
<dbReference type="SUPFAM" id="SSF47986">
    <property type="entry name" value="DEATH domain"/>
    <property type="match status" value="1"/>
</dbReference>
<dbReference type="Gene3D" id="1.10.510.10">
    <property type="entry name" value="Transferase(Phosphotransferase) domain 1"/>
    <property type="match status" value="1"/>
</dbReference>
<dbReference type="Pfam" id="PF00069">
    <property type="entry name" value="Pkinase"/>
    <property type="match status" value="1"/>
</dbReference>
<keyword evidence="10 15" id="KW-0067">ATP-binding</keyword>
<dbReference type="InterPro" id="IPR011029">
    <property type="entry name" value="DEATH-like_dom_sf"/>
</dbReference>
<feature type="compositionally biased region" description="Basic and acidic residues" evidence="16">
    <location>
        <begin position="909"/>
        <end position="918"/>
    </location>
</feature>